<proteinExistence type="predicted"/>
<dbReference type="EMBL" id="FNRL01000040">
    <property type="protein sequence ID" value="SEB08894.1"/>
    <property type="molecule type" value="Genomic_DNA"/>
</dbReference>
<sequence>MNSISFFSTNWVDGMKIRKQHFIDSENALLDQIRDSNTLDMNGYNYGLLAIPGPEAPISCWLNADNQGEWNIKTTYCKAITPSGARIEINNGILQQLSDDRLFIELNHKPEEVIPGEVYFIIIGVQPFNRRPVGKPLLDEIPPRFPYSIPTYYLTVIHATALNEISDFQVPVARIQFNNGAPAISQDYIPPCRTLKAHPRLVAMFEYLLAILSQAELHLIGIIQKIHFKQQYHELGEAILQLSTQLIHYLNTKLGLFKNLLLDQPPVYMLEIIAGMARTFKNAIDQRAYSTREELVAYLSEWSRINAKEMETILTQCANLHYQHTDIQNSAAPAIRFAEFISRLFQNLCQLDFIGRKQEANIFVKEESHDDASYLSKHRIRSPFFTD</sequence>
<evidence type="ECO:0000313" key="2">
    <source>
        <dbReference type="Proteomes" id="UP000199656"/>
    </source>
</evidence>
<accession>A0A1H4GH53</accession>
<protein>
    <recommendedName>
        <fullName evidence="3">Type VI secretion system baseplate subunit TssK</fullName>
    </recommendedName>
</protein>
<dbReference type="STRING" id="408074.SAMN05660909_05350"/>
<evidence type="ECO:0008006" key="3">
    <source>
        <dbReference type="Google" id="ProtNLM"/>
    </source>
</evidence>
<evidence type="ECO:0000313" key="1">
    <source>
        <dbReference type="EMBL" id="SEB08894.1"/>
    </source>
</evidence>
<gene>
    <name evidence="1" type="ORF">SAMN05660909_05350</name>
</gene>
<dbReference type="AlphaFoldDB" id="A0A1H4GH53"/>
<organism evidence="1 2">
    <name type="scientific">Chitinophaga terrae</name>
    <name type="common">ex Kim and Jung 2007</name>
    <dbReference type="NCBI Taxonomy" id="408074"/>
    <lineage>
        <taxon>Bacteria</taxon>
        <taxon>Pseudomonadati</taxon>
        <taxon>Bacteroidota</taxon>
        <taxon>Chitinophagia</taxon>
        <taxon>Chitinophagales</taxon>
        <taxon>Chitinophagaceae</taxon>
        <taxon>Chitinophaga</taxon>
    </lineage>
</organism>
<reference evidence="2" key="1">
    <citation type="submission" date="2016-10" db="EMBL/GenBank/DDBJ databases">
        <authorList>
            <person name="Varghese N."/>
            <person name="Submissions S."/>
        </authorList>
    </citation>
    <scope>NUCLEOTIDE SEQUENCE [LARGE SCALE GENOMIC DNA]</scope>
    <source>
        <strain evidence="2">DSM 23920</strain>
    </source>
</reference>
<dbReference type="Proteomes" id="UP000199656">
    <property type="component" value="Unassembled WGS sequence"/>
</dbReference>
<keyword evidence="2" id="KW-1185">Reference proteome</keyword>
<name>A0A1H4GH53_9BACT</name>